<sequence>MRALRATLALAGVGLLLLDVLAGTRFAPISAALFTLLVALSFFKLNRIARVFFLSAVVVCTAEMATGAIPANLLAAIFPAAFLLVSGSLRTAASHDPAINALGQALSQARPNRQFAVVSLSTGLLAVVFLNGALQFVSGTFARKVTAPLPERLTIARTIISGFALNPILSPLAIPSVVITSMLPAVSWLDLAPYLLGCGLAVWLAGRLQIWMTDQNLRPHAGNAQSQAARPNPSLKFDASLLTGTGLILAPILATIALAVVFEMPPSRAAFTCIFATSLVWPVWRLRRPDLVSEGYSVSINEATILGSSLVLGSLLLTHFPPEWSDMATGLLSKSGGLAPALILLFLVSVGFIGVQPAIAFLLAYPVVGPYVSTLGADAPPIYAALILGWALNSLCSPIGLPVMIVCSAFSIRSLAFTITHGWVVLLLGAFGGALSLLLVSAFVG</sequence>
<feature type="transmembrane region" description="Helical" evidence="1">
    <location>
        <begin position="155"/>
        <end position="179"/>
    </location>
</feature>
<gene>
    <name evidence="2" type="ORF">CLV78_11641</name>
</gene>
<reference evidence="2 3" key="1">
    <citation type="submission" date="2018-03" db="EMBL/GenBank/DDBJ databases">
        <title>Genomic Encyclopedia of Archaeal and Bacterial Type Strains, Phase II (KMG-II): from individual species to whole genera.</title>
        <authorList>
            <person name="Goeker M."/>
        </authorList>
    </citation>
    <scope>NUCLEOTIDE SEQUENCE [LARGE SCALE GENOMIC DNA]</scope>
    <source>
        <strain evidence="2 3">DSM 29328</strain>
    </source>
</reference>
<feature type="transmembrane region" description="Helical" evidence="1">
    <location>
        <begin position="71"/>
        <end position="93"/>
    </location>
</feature>
<dbReference type="Proteomes" id="UP000239480">
    <property type="component" value="Unassembled WGS sequence"/>
</dbReference>
<keyword evidence="3" id="KW-1185">Reference proteome</keyword>
<keyword evidence="1" id="KW-1133">Transmembrane helix</keyword>
<feature type="transmembrane region" description="Helical" evidence="1">
    <location>
        <begin position="191"/>
        <end position="210"/>
    </location>
</feature>
<feature type="transmembrane region" description="Helical" evidence="1">
    <location>
        <begin position="423"/>
        <end position="444"/>
    </location>
</feature>
<evidence type="ECO:0000256" key="1">
    <source>
        <dbReference type="SAM" id="Phobius"/>
    </source>
</evidence>
<evidence type="ECO:0000313" key="2">
    <source>
        <dbReference type="EMBL" id="PRY19951.1"/>
    </source>
</evidence>
<protein>
    <submittedName>
        <fullName evidence="2">Uncharacterized protein</fullName>
    </submittedName>
</protein>
<feature type="transmembrane region" description="Helical" evidence="1">
    <location>
        <begin position="375"/>
        <end position="393"/>
    </location>
</feature>
<feature type="transmembrane region" description="Helical" evidence="1">
    <location>
        <begin position="338"/>
        <end position="363"/>
    </location>
</feature>
<name>A0A2T0RFQ3_9RHOB</name>
<comment type="caution">
    <text evidence="2">The sequence shown here is derived from an EMBL/GenBank/DDBJ whole genome shotgun (WGS) entry which is preliminary data.</text>
</comment>
<organism evidence="2 3">
    <name type="scientific">Aliiruegeria haliotis</name>
    <dbReference type="NCBI Taxonomy" id="1280846"/>
    <lineage>
        <taxon>Bacteria</taxon>
        <taxon>Pseudomonadati</taxon>
        <taxon>Pseudomonadota</taxon>
        <taxon>Alphaproteobacteria</taxon>
        <taxon>Rhodobacterales</taxon>
        <taxon>Roseobacteraceae</taxon>
        <taxon>Aliiruegeria</taxon>
    </lineage>
</organism>
<dbReference type="EMBL" id="PVTD01000016">
    <property type="protein sequence ID" value="PRY19951.1"/>
    <property type="molecule type" value="Genomic_DNA"/>
</dbReference>
<keyword evidence="1" id="KW-0812">Transmembrane</keyword>
<proteinExistence type="predicted"/>
<accession>A0A2T0RFQ3</accession>
<evidence type="ECO:0000313" key="3">
    <source>
        <dbReference type="Proteomes" id="UP000239480"/>
    </source>
</evidence>
<keyword evidence="1" id="KW-0472">Membrane</keyword>
<dbReference type="RefSeq" id="WP_106208156.1">
    <property type="nucleotide sequence ID" value="NZ_PVTD01000016.1"/>
</dbReference>
<dbReference type="AlphaFoldDB" id="A0A2T0RFQ3"/>
<feature type="transmembrane region" description="Helical" evidence="1">
    <location>
        <begin position="239"/>
        <end position="262"/>
    </location>
</feature>
<feature type="transmembrane region" description="Helical" evidence="1">
    <location>
        <begin position="113"/>
        <end position="134"/>
    </location>
</feature>